<dbReference type="InterPro" id="IPR003595">
    <property type="entry name" value="Tyr_Pase_cat"/>
</dbReference>
<dbReference type="InterPro" id="IPR029526">
    <property type="entry name" value="PGBD"/>
</dbReference>
<dbReference type="InterPro" id="IPR000387">
    <property type="entry name" value="Tyr_Pase_dom"/>
</dbReference>
<dbReference type="PROSITE" id="PS00383">
    <property type="entry name" value="TYR_PHOSPHATASE_1"/>
    <property type="match status" value="1"/>
</dbReference>
<evidence type="ECO:0000313" key="3">
    <source>
        <dbReference type="EMBL" id="KAK9743668.1"/>
    </source>
</evidence>
<protein>
    <submittedName>
        <fullName evidence="3">Transposase IS4</fullName>
    </submittedName>
</protein>
<dbReference type="InterPro" id="IPR011990">
    <property type="entry name" value="TPR-like_helical_dom_sf"/>
</dbReference>
<proteinExistence type="predicted"/>
<name>A0AAW1MAW9_POPJA</name>
<evidence type="ECO:0000313" key="4">
    <source>
        <dbReference type="Proteomes" id="UP001458880"/>
    </source>
</evidence>
<dbReference type="PANTHER" id="PTHR47055">
    <property type="entry name" value="DDE_TNP_1_7 DOMAIN-CONTAINING PROTEIN"/>
    <property type="match status" value="1"/>
</dbReference>
<organism evidence="3 4">
    <name type="scientific">Popillia japonica</name>
    <name type="common">Japanese beetle</name>
    <dbReference type="NCBI Taxonomy" id="7064"/>
    <lineage>
        <taxon>Eukaryota</taxon>
        <taxon>Metazoa</taxon>
        <taxon>Ecdysozoa</taxon>
        <taxon>Arthropoda</taxon>
        <taxon>Hexapoda</taxon>
        <taxon>Insecta</taxon>
        <taxon>Pterygota</taxon>
        <taxon>Neoptera</taxon>
        <taxon>Endopterygota</taxon>
        <taxon>Coleoptera</taxon>
        <taxon>Polyphaga</taxon>
        <taxon>Scarabaeiformia</taxon>
        <taxon>Scarabaeidae</taxon>
        <taxon>Rutelinae</taxon>
        <taxon>Popillia</taxon>
    </lineage>
</organism>
<dbReference type="PANTHER" id="PTHR47055:SF2">
    <property type="entry name" value="PIGGYBAC TRANSPOSABLE ELEMENT-DERIVED PROTEIN 2-RELATED"/>
    <property type="match status" value="1"/>
</dbReference>
<dbReference type="InterPro" id="IPR057023">
    <property type="entry name" value="PTP-SAK"/>
</dbReference>
<dbReference type="InterPro" id="IPR016130">
    <property type="entry name" value="Tyr_Pase_AS"/>
</dbReference>
<dbReference type="InterPro" id="IPR029021">
    <property type="entry name" value="Prot-tyrosine_phosphatase-like"/>
</dbReference>
<dbReference type="GO" id="GO:0043565">
    <property type="term" value="F:sequence-specific DNA binding"/>
    <property type="evidence" value="ECO:0007669"/>
    <property type="project" value="TreeGrafter"/>
</dbReference>
<evidence type="ECO:0000256" key="1">
    <source>
        <dbReference type="ARBA" id="ARBA00022801"/>
    </source>
</evidence>
<reference evidence="3 4" key="1">
    <citation type="journal article" date="2024" name="BMC Genomics">
        <title>De novo assembly and annotation of Popillia japonica's genome with initial clues to its potential as an invasive pest.</title>
        <authorList>
            <person name="Cucini C."/>
            <person name="Boschi S."/>
            <person name="Funari R."/>
            <person name="Cardaioli E."/>
            <person name="Iannotti N."/>
            <person name="Marturano G."/>
            <person name="Paoli F."/>
            <person name="Bruttini M."/>
            <person name="Carapelli A."/>
            <person name="Frati F."/>
            <person name="Nardi F."/>
        </authorList>
    </citation>
    <scope>NUCLEOTIDE SEQUENCE [LARGE SCALE GENOMIC DNA]</scope>
    <source>
        <strain evidence="3">DMR45628</strain>
    </source>
</reference>
<dbReference type="Gene3D" id="3.90.190.10">
    <property type="entry name" value="Protein tyrosine phosphatase superfamily"/>
    <property type="match status" value="1"/>
</dbReference>
<dbReference type="AlphaFoldDB" id="A0AAW1MAW9"/>
<comment type="caution">
    <text evidence="3">The sequence shown here is derived from an EMBL/GenBank/DDBJ whole genome shotgun (WGS) entry which is preliminary data.</text>
</comment>
<evidence type="ECO:0000259" key="2">
    <source>
        <dbReference type="PROSITE" id="PS50056"/>
    </source>
</evidence>
<gene>
    <name evidence="3" type="ORF">QE152_g8469</name>
</gene>
<sequence length="416" mass="47917">MQNLHCSDNTKLNPADKFSKVRPLFEIKKRFIELAPNEEHHSVDESMVPYFGRHGTKQFIKGKPISDNTKLNPADKFSKVRPLFEIKKRFIELAPNEEHHSVDESMVPYFGRHGTKQFIKGKPIRWGYKFWCGTTCLGYIERCIPGFFHYNFPSAQKLRSSVVLQFAEVLQKKTSNNPYDLYFDNFFTSIKLLHQLKCMGMKGTGTIRENRVGEGCKLPHSSILKKQQRGAYLTFWERRWPAYSKMKKQKGGRWYQAALNAQPDHVPAHITYGKLLAKNVSRIAEAEQWFRKAQKLAPDDATVYHHYALCKAKNMACFINSKVKGVKGKLSDSLIPYMLTSPVGIHCRGGRGRTGVMAACYLTRFQEVTPERAIIMIRLMRPGSIETPEQERAVIRYYDCLRGTRPSEIQEIKNGI</sequence>
<keyword evidence="1" id="KW-0378">Hydrolase</keyword>
<dbReference type="GO" id="GO:0016791">
    <property type="term" value="F:phosphatase activity"/>
    <property type="evidence" value="ECO:0007669"/>
    <property type="project" value="UniProtKB-ARBA"/>
</dbReference>
<feature type="domain" description="Tyrosine specific protein phosphatases" evidence="2">
    <location>
        <begin position="342"/>
        <end position="392"/>
    </location>
</feature>
<dbReference type="Pfam" id="PF13843">
    <property type="entry name" value="DDE_Tnp_1_7"/>
    <property type="match status" value="2"/>
</dbReference>
<dbReference type="InterPro" id="IPR052638">
    <property type="entry name" value="PiggyBac_TE-derived"/>
</dbReference>
<dbReference type="Gene3D" id="1.25.40.10">
    <property type="entry name" value="Tetratricopeptide repeat domain"/>
    <property type="match status" value="1"/>
</dbReference>
<dbReference type="Pfam" id="PF22784">
    <property type="entry name" value="PTP-SAK"/>
    <property type="match status" value="1"/>
</dbReference>
<keyword evidence="4" id="KW-1185">Reference proteome</keyword>
<dbReference type="Proteomes" id="UP001458880">
    <property type="component" value="Unassembled WGS sequence"/>
</dbReference>
<dbReference type="SMART" id="SM00404">
    <property type="entry name" value="PTPc_motif"/>
    <property type="match status" value="1"/>
</dbReference>
<dbReference type="EMBL" id="JASPKY010000067">
    <property type="protein sequence ID" value="KAK9743668.1"/>
    <property type="molecule type" value="Genomic_DNA"/>
</dbReference>
<dbReference type="SUPFAM" id="SSF48452">
    <property type="entry name" value="TPR-like"/>
    <property type="match status" value="1"/>
</dbReference>
<dbReference type="PROSITE" id="PS50056">
    <property type="entry name" value="TYR_PHOSPHATASE_2"/>
    <property type="match status" value="1"/>
</dbReference>
<accession>A0AAW1MAW9</accession>
<dbReference type="SUPFAM" id="SSF52799">
    <property type="entry name" value="(Phosphotyrosine protein) phosphatases II"/>
    <property type="match status" value="1"/>
</dbReference>